<protein>
    <recommendedName>
        <fullName evidence="8">VTT domain-containing protein</fullName>
    </recommendedName>
</protein>
<feature type="transmembrane region" description="Helical" evidence="7">
    <location>
        <begin position="173"/>
        <end position="194"/>
    </location>
</feature>
<dbReference type="GO" id="GO:0005886">
    <property type="term" value="C:plasma membrane"/>
    <property type="evidence" value="ECO:0007669"/>
    <property type="project" value="UniProtKB-SubCell"/>
</dbReference>
<organism evidence="9 10">
    <name type="scientific">Aliterella atlantica CENA595</name>
    <dbReference type="NCBI Taxonomy" id="1618023"/>
    <lineage>
        <taxon>Bacteria</taxon>
        <taxon>Bacillati</taxon>
        <taxon>Cyanobacteriota</taxon>
        <taxon>Cyanophyceae</taxon>
        <taxon>Chroococcidiopsidales</taxon>
        <taxon>Aliterellaceae</taxon>
        <taxon>Aliterella</taxon>
    </lineage>
</organism>
<reference evidence="9 10" key="1">
    <citation type="submission" date="2015-02" db="EMBL/GenBank/DDBJ databases">
        <title>Draft genome of a novel marine cyanobacterium (Chroococcales) isolated from South Atlantic Ocean.</title>
        <authorList>
            <person name="Rigonato J."/>
            <person name="Alvarenga D.O."/>
            <person name="Branco L.H."/>
            <person name="Varani A.M."/>
            <person name="Brandini F.P."/>
            <person name="Fiore M.F."/>
        </authorList>
    </citation>
    <scope>NUCLEOTIDE SEQUENCE [LARGE SCALE GENOMIC DNA]</scope>
    <source>
        <strain evidence="9 10">CENA595</strain>
    </source>
</reference>
<dbReference type="Proteomes" id="UP000032452">
    <property type="component" value="Unassembled WGS sequence"/>
</dbReference>
<keyword evidence="4 7" id="KW-0812">Transmembrane</keyword>
<dbReference type="RefSeq" id="WP_045053212.1">
    <property type="nucleotide sequence ID" value="NZ_CAWMDP010000059.1"/>
</dbReference>
<feature type="transmembrane region" description="Helical" evidence="7">
    <location>
        <begin position="18"/>
        <end position="36"/>
    </location>
</feature>
<evidence type="ECO:0000256" key="6">
    <source>
        <dbReference type="ARBA" id="ARBA00023136"/>
    </source>
</evidence>
<comment type="similarity">
    <text evidence="2">Belongs to the DedA family.</text>
</comment>
<evidence type="ECO:0000256" key="2">
    <source>
        <dbReference type="ARBA" id="ARBA00010792"/>
    </source>
</evidence>
<dbReference type="EMBL" id="JYON01000002">
    <property type="protein sequence ID" value="KJH73115.1"/>
    <property type="molecule type" value="Genomic_DNA"/>
</dbReference>
<comment type="caution">
    <text evidence="9">The sequence shown here is derived from an EMBL/GenBank/DDBJ whole genome shotgun (WGS) entry which is preliminary data.</text>
</comment>
<keyword evidence="3" id="KW-1003">Cell membrane</keyword>
<dbReference type="AlphaFoldDB" id="A0A0D8ZWI1"/>
<evidence type="ECO:0000256" key="4">
    <source>
        <dbReference type="ARBA" id="ARBA00022692"/>
    </source>
</evidence>
<name>A0A0D8ZWI1_9CYAN</name>
<evidence type="ECO:0000256" key="5">
    <source>
        <dbReference type="ARBA" id="ARBA00022989"/>
    </source>
</evidence>
<feature type="transmembrane region" description="Helical" evidence="7">
    <location>
        <begin position="56"/>
        <end position="78"/>
    </location>
</feature>
<evidence type="ECO:0000313" key="10">
    <source>
        <dbReference type="Proteomes" id="UP000032452"/>
    </source>
</evidence>
<proteinExistence type="inferred from homology"/>
<keyword evidence="10" id="KW-1185">Reference proteome</keyword>
<feature type="transmembrane region" description="Helical" evidence="7">
    <location>
        <begin position="114"/>
        <end position="136"/>
    </location>
</feature>
<feature type="domain" description="VTT" evidence="8">
    <location>
        <begin position="36"/>
        <end position="160"/>
    </location>
</feature>
<feature type="transmembrane region" description="Helical" evidence="7">
    <location>
        <begin position="142"/>
        <end position="164"/>
    </location>
</feature>
<comment type="subcellular location">
    <subcellularLocation>
        <location evidence="1">Cell membrane</location>
        <topology evidence="1">Multi-pass membrane protein</topology>
    </subcellularLocation>
</comment>
<dbReference type="InterPro" id="IPR032816">
    <property type="entry name" value="VTT_dom"/>
</dbReference>
<accession>A0A0D8ZWI1</accession>
<evidence type="ECO:0000313" key="9">
    <source>
        <dbReference type="EMBL" id="KJH73115.1"/>
    </source>
</evidence>
<dbReference type="InterPro" id="IPR051311">
    <property type="entry name" value="DedA_domain"/>
</dbReference>
<dbReference type="PANTHER" id="PTHR42709:SF6">
    <property type="entry name" value="UNDECAPRENYL PHOSPHATE TRANSPORTER A"/>
    <property type="match status" value="1"/>
</dbReference>
<keyword evidence="5 7" id="KW-1133">Transmembrane helix</keyword>
<dbReference type="Pfam" id="PF09335">
    <property type="entry name" value="VTT_dom"/>
    <property type="match status" value="1"/>
</dbReference>
<dbReference type="OrthoDB" id="9813426at2"/>
<dbReference type="PANTHER" id="PTHR42709">
    <property type="entry name" value="ALKALINE PHOSPHATASE LIKE PROTEIN"/>
    <property type="match status" value="1"/>
</dbReference>
<dbReference type="PATRIC" id="fig|1618023.3.peg.5159"/>
<gene>
    <name evidence="9" type="ORF">UH38_03385</name>
</gene>
<keyword evidence="6 7" id="KW-0472">Membrane</keyword>
<evidence type="ECO:0000259" key="8">
    <source>
        <dbReference type="Pfam" id="PF09335"/>
    </source>
</evidence>
<evidence type="ECO:0000256" key="1">
    <source>
        <dbReference type="ARBA" id="ARBA00004651"/>
    </source>
</evidence>
<evidence type="ECO:0000256" key="7">
    <source>
        <dbReference type="SAM" id="Phobius"/>
    </source>
</evidence>
<evidence type="ECO:0000256" key="3">
    <source>
        <dbReference type="ARBA" id="ARBA00022475"/>
    </source>
</evidence>
<sequence>MSAELISLETIQEIAQQYGYWAVFGGILLENLGIPLPGETVTLVGGFLAGSGQLNYWFVLASAIGGATIGGTCGYWIGRYAGWSFLLKLGNFLRIPTERIEEIKNQFSENAGKAVFLGRFIALLRVFSGLLAGIAQMPYGRFFVYNLAGAVVWAAVMVTLAFFVGKVIALEQLIAWVGQFTLLALALVAAWIFIPPWLESRKAKELKSEE</sequence>